<dbReference type="NCBIfam" id="TIGR03083">
    <property type="entry name" value="maleylpyruvate isomerase family mycothiol-dependent enzyme"/>
    <property type="match status" value="1"/>
</dbReference>
<dbReference type="EMBL" id="FZOH01000003">
    <property type="protein sequence ID" value="SNS28525.1"/>
    <property type="molecule type" value="Genomic_DNA"/>
</dbReference>
<protein>
    <submittedName>
        <fullName evidence="3">TIGR03083 family protein</fullName>
    </submittedName>
</protein>
<dbReference type="GO" id="GO:0005886">
    <property type="term" value="C:plasma membrane"/>
    <property type="evidence" value="ECO:0007669"/>
    <property type="project" value="TreeGrafter"/>
</dbReference>
<sequence>MHTDRMHPHAMDTSEYLPALSRTDARFADAAAEAVLAAGWRAPVPGCPDWTLTDLVRHLGEVQHFWAWVVRTRATSPEGYPEPPRHPDDELLGWSVAQAAELETALAAADPADPVWTWAPPHDVAWVLRRQCHEAVVHTADVEQVLGDVRPIPARLGLDGLDEWLEVIVPGALPDGPPPGAHPVVLHAIDAGVERTLFAGSRPRPVATLRGNAGDLLLACWRRLPLEVLTVDGDGLQAAAMIGAVRTE</sequence>
<dbReference type="InterPro" id="IPR024344">
    <property type="entry name" value="MDMPI_metal-binding"/>
</dbReference>
<keyword evidence="4" id="KW-1185">Reference proteome</keyword>
<feature type="domain" description="Mycothiol-dependent maleylpyruvate isomerase metal-binding" evidence="2">
    <location>
        <begin position="25"/>
        <end position="142"/>
    </location>
</feature>
<dbReference type="GO" id="GO:0046872">
    <property type="term" value="F:metal ion binding"/>
    <property type="evidence" value="ECO:0007669"/>
    <property type="project" value="InterPro"/>
</dbReference>
<evidence type="ECO:0000313" key="3">
    <source>
        <dbReference type="EMBL" id="SNS28525.1"/>
    </source>
</evidence>
<evidence type="ECO:0000313" key="4">
    <source>
        <dbReference type="Proteomes" id="UP000198386"/>
    </source>
</evidence>
<dbReference type="PANTHER" id="PTHR40758">
    <property type="entry name" value="CONSERVED PROTEIN"/>
    <property type="match status" value="1"/>
</dbReference>
<dbReference type="Pfam" id="PF11716">
    <property type="entry name" value="MDMPI_N"/>
    <property type="match status" value="1"/>
</dbReference>
<dbReference type="RefSeq" id="WP_245817095.1">
    <property type="nucleotide sequence ID" value="NZ_FZOH01000003.1"/>
</dbReference>
<proteinExistence type="predicted"/>
<dbReference type="Proteomes" id="UP000198386">
    <property type="component" value="Unassembled WGS sequence"/>
</dbReference>
<dbReference type="SUPFAM" id="SSF109854">
    <property type="entry name" value="DinB/YfiT-like putative metalloenzymes"/>
    <property type="match status" value="1"/>
</dbReference>
<evidence type="ECO:0000259" key="1">
    <source>
        <dbReference type="Pfam" id="PF07398"/>
    </source>
</evidence>
<dbReference type="Pfam" id="PF07398">
    <property type="entry name" value="MDMPI_C"/>
    <property type="match status" value="1"/>
</dbReference>
<organism evidence="3 4">
    <name type="scientific">Geodermatophilus saharensis</name>
    <dbReference type="NCBI Taxonomy" id="1137994"/>
    <lineage>
        <taxon>Bacteria</taxon>
        <taxon>Bacillati</taxon>
        <taxon>Actinomycetota</taxon>
        <taxon>Actinomycetes</taxon>
        <taxon>Geodermatophilales</taxon>
        <taxon>Geodermatophilaceae</taxon>
        <taxon>Geodermatophilus</taxon>
    </lineage>
</organism>
<dbReference type="InterPro" id="IPR034660">
    <property type="entry name" value="DinB/YfiT-like"/>
</dbReference>
<gene>
    <name evidence="3" type="ORF">SAMN04488107_2047</name>
</gene>
<accession>A0A239D817</accession>
<dbReference type="AlphaFoldDB" id="A0A239D817"/>
<name>A0A239D817_9ACTN</name>
<reference evidence="4" key="1">
    <citation type="submission" date="2017-06" db="EMBL/GenBank/DDBJ databases">
        <authorList>
            <person name="Varghese N."/>
            <person name="Submissions S."/>
        </authorList>
    </citation>
    <scope>NUCLEOTIDE SEQUENCE [LARGE SCALE GENOMIC DNA]</scope>
    <source>
        <strain evidence="4">DSM 45423</strain>
    </source>
</reference>
<feature type="domain" description="MDMPI C-terminal" evidence="1">
    <location>
        <begin position="158"/>
        <end position="236"/>
    </location>
</feature>
<dbReference type="InterPro" id="IPR017517">
    <property type="entry name" value="Maleyloyr_isom"/>
</dbReference>
<dbReference type="InterPro" id="IPR010872">
    <property type="entry name" value="MDMPI_C-term_domain"/>
</dbReference>
<dbReference type="PANTHER" id="PTHR40758:SF1">
    <property type="entry name" value="CONSERVED PROTEIN"/>
    <property type="match status" value="1"/>
</dbReference>
<evidence type="ECO:0000259" key="2">
    <source>
        <dbReference type="Pfam" id="PF11716"/>
    </source>
</evidence>